<evidence type="ECO:0000313" key="1">
    <source>
        <dbReference type="EMBL" id="EFB23452.1"/>
    </source>
</evidence>
<sequence>GFCACLGVQPAIDPTLWTVMGAPGAVHSWMRYPALWSYTWAPFVSPFWMGLPPPAAPVPSVWRWGFSSFDPQVGSQYLATVTSSVFPYPMGPPLPPLPYSSVPPALSGDDSGHSPQVEWQIRASSAFLAAAGGPSRRAPHLERCQAPPSEWASRFSPGAPALPCSPELCPLPPQPDPRCPRSPRLHCKACCRLF</sequence>
<protein>
    <submittedName>
        <fullName evidence="1">Uncharacterized protein</fullName>
    </submittedName>
</protein>
<dbReference type="AlphaFoldDB" id="D2HL95"/>
<dbReference type="InParanoid" id="D2HL95"/>
<feature type="non-terminal residue" evidence="1">
    <location>
        <position position="1"/>
    </location>
</feature>
<dbReference type="EMBL" id="GL192998">
    <property type="protein sequence ID" value="EFB23452.1"/>
    <property type="molecule type" value="Genomic_DNA"/>
</dbReference>
<accession>D2HL95</accession>
<gene>
    <name evidence="1" type="ORF">PANDA_012239</name>
</gene>
<proteinExistence type="predicted"/>
<reference evidence="1" key="1">
    <citation type="journal article" date="2010" name="Nature">
        <title>The sequence and de novo assembly of the giant panda genome.</title>
        <authorList>
            <person name="Li R."/>
            <person name="Fan W."/>
            <person name="Tian G."/>
            <person name="Zhu H."/>
            <person name="He L."/>
            <person name="Cai J."/>
            <person name="Huang Q."/>
            <person name="Cai Q."/>
            <person name="Li B."/>
            <person name="Bai Y."/>
            <person name="Zhang Z."/>
            <person name="Zhang Y."/>
            <person name="Wang W."/>
            <person name="Li J."/>
            <person name="Wei F."/>
            <person name="Li H."/>
            <person name="Jian M."/>
            <person name="Li J."/>
            <person name="Zhang Z."/>
            <person name="Nielsen R."/>
            <person name="Li D."/>
            <person name="Gu W."/>
            <person name="Yang Z."/>
            <person name="Xuan Z."/>
            <person name="Ryder O.A."/>
            <person name="Leung F.C."/>
            <person name="Zhou Y."/>
            <person name="Cao J."/>
            <person name="Sun X."/>
            <person name="Fu Y."/>
            <person name="Fang X."/>
            <person name="Guo X."/>
            <person name="Wang B."/>
            <person name="Hou R."/>
            <person name="Shen F."/>
            <person name="Mu B."/>
            <person name="Ni P."/>
            <person name="Lin R."/>
            <person name="Qian W."/>
            <person name="Wang G."/>
            <person name="Yu C."/>
            <person name="Nie W."/>
            <person name="Wang J."/>
            <person name="Wu Z."/>
            <person name="Liang H."/>
            <person name="Min J."/>
            <person name="Wu Q."/>
            <person name="Cheng S."/>
            <person name="Ruan J."/>
            <person name="Wang M."/>
            <person name="Shi Z."/>
            <person name="Wen M."/>
            <person name="Liu B."/>
            <person name="Ren X."/>
            <person name="Zheng H."/>
            <person name="Dong D."/>
            <person name="Cook K."/>
            <person name="Shan G."/>
            <person name="Zhang H."/>
            <person name="Kosiol C."/>
            <person name="Xie X."/>
            <person name="Lu Z."/>
            <person name="Zheng H."/>
            <person name="Li Y."/>
            <person name="Steiner C.C."/>
            <person name="Lam T.T."/>
            <person name="Lin S."/>
            <person name="Zhang Q."/>
            <person name="Li G."/>
            <person name="Tian J."/>
            <person name="Gong T."/>
            <person name="Liu H."/>
            <person name="Zhang D."/>
            <person name="Fang L."/>
            <person name="Ye C."/>
            <person name="Zhang J."/>
            <person name="Hu W."/>
            <person name="Xu A."/>
            <person name="Ren Y."/>
            <person name="Zhang G."/>
            <person name="Bruford M.W."/>
            <person name="Li Q."/>
            <person name="Ma L."/>
            <person name="Guo Y."/>
            <person name="An N."/>
            <person name="Hu Y."/>
            <person name="Zheng Y."/>
            <person name="Shi Y."/>
            <person name="Li Z."/>
            <person name="Liu Q."/>
            <person name="Chen Y."/>
            <person name="Zhao J."/>
            <person name="Qu N."/>
            <person name="Zhao S."/>
            <person name="Tian F."/>
            <person name="Wang X."/>
            <person name="Wang H."/>
            <person name="Xu L."/>
            <person name="Liu X."/>
            <person name="Vinar T."/>
            <person name="Wang Y."/>
            <person name="Lam T.W."/>
            <person name="Yiu S.M."/>
            <person name="Liu S."/>
            <person name="Zhang H."/>
            <person name="Li D."/>
            <person name="Huang Y."/>
            <person name="Wang X."/>
            <person name="Yang G."/>
            <person name="Jiang Z."/>
            <person name="Wang J."/>
            <person name="Qin N."/>
            <person name="Li L."/>
            <person name="Li J."/>
            <person name="Bolund L."/>
            <person name="Kristiansen K."/>
            <person name="Wong G.K."/>
            <person name="Olson M."/>
            <person name="Zhang X."/>
            <person name="Li S."/>
            <person name="Yang H."/>
            <person name="Wang J."/>
            <person name="Wang J."/>
        </authorList>
    </citation>
    <scope>NUCLEOTIDE SEQUENCE [LARGE SCALE GENOMIC DNA]</scope>
</reference>
<organism evidence="1">
    <name type="scientific">Ailuropoda melanoleuca</name>
    <name type="common">Giant panda</name>
    <dbReference type="NCBI Taxonomy" id="9646"/>
    <lineage>
        <taxon>Eukaryota</taxon>
        <taxon>Metazoa</taxon>
        <taxon>Chordata</taxon>
        <taxon>Craniata</taxon>
        <taxon>Vertebrata</taxon>
        <taxon>Euteleostomi</taxon>
        <taxon>Mammalia</taxon>
        <taxon>Eutheria</taxon>
        <taxon>Laurasiatheria</taxon>
        <taxon>Carnivora</taxon>
        <taxon>Caniformia</taxon>
        <taxon>Ursidae</taxon>
        <taxon>Ailuropoda</taxon>
    </lineage>
</organism>
<feature type="non-terminal residue" evidence="1">
    <location>
        <position position="194"/>
    </location>
</feature>
<name>D2HL95_AILME</name>